<protein>
    <submittedName>
        <fullName evidence="3">Alpha/beta hydrolase</fullName>
    </submittedName>
</protein>
<keyword evidence="4" id="KW-1185">Reference proteome</keyword>
<dbReference type="PANTHER" id="PTHR43329">
    <property type="entry name" value="EPOXIDE HYDROLASE"/>
    <property type="match status" value="1"/>
</dbReference>
<name>A0ABZ2A989_STRNV</name>
<dbReference type="GeneID" id="91341695"/>
<gene>
    <name evidence="3" type="ORF">OG442_29000</name>
</gene>
<evidence type="ECO:0000259" key="2">
    <source>
        <dbReference type="Pfam" id="PF00561"/>
    </source>
</evidence>
<sequence length="309" mass="34100">MNGLLPAEFTPRTVDADGIRVHTRTAGHGPPVLLLHGYPQTHQIWHHVAPRLAESHTVVVTDLRGYGDSDKPPSDAGHTPYAKRAMAQDQLTVMRTLGFDRFAVVGHDRGGRVGHRLALDHPEAVTSLAVLDIVPTDHAYRHADAAFATGYYHWFFLTAGNGIPEHLIGKDPDFWIRARMGARHQGGTPFSPAAMDEYVRCFSDPAAIHASCEDYRAAATIDLVHDRADADAGRRVTCPVLALWGGRSFVGRHYDVRAAWAEYADDVRGAALDCDHYLPEEAPDHTARLLQEFLREHPEREPGAHADTL</sequence>
<dbReference type="PRINTS" id="PR00111">
    <property type="entry name" value="ABHYDROLASE"/>
</dbReference>
<evidence type="ECO:0000256" key="1">
    <source>
        <dbReference type="ARBA" id="ARBA00022801"/>
    </source>
</evidence>
<dbReference type="EMBL" id="CP109495">
    <property type="protein sequence ID" value="WUX55241.1"/>
    <property type="molecule type" value="Genomic_DNA"/>
</dbReference>
<dbReference type="Pfam" id="PF00561">
    <property type="entry name" value="Abhydrolase_1"/>
    <property type="match status" value="1"/>
</dbReference>
<reference evidence="3" key="1">
    <citation type="submission" date="2022-10" db="EMBL/GenBank/DDBJ databases">
        <title>The complete genomes of actinobacterial strains from the NBC collection.</title>
        <authorList>
            <person name="Joergensen T.S."/>
            <person name="Alvarez Arevalo M."/>
            <person name="Sterndorff E.B."/>
            <person name="Faurdal D."/>
            <person name="Vuksanovic O."/>
            <person name="Mourched A.-S."/>
            <person name="Charusanti P."/>
            <person name="Shaw S."/>
            <person name="Blin K."/>
            <person name="Weber T."/>
        </authorList>
    </citation>
    <scope>NUCLEOTIDE SEQUENCE</scope>
    <source>
        <strain evidence="3">NBC_01432</strain>
    </source>
</reference>
<dbReference type="GO" id="GO:0016787">
    <property type="term" value="F:hydrolase activity"/>
    <property type="evidence" value="ECO:0007669"/>
    <property type="project" value="UniProtKB-KW"/>
</dbReference>
<proteinExistence type="predicted"/>
<dbReference type="InterPro" id="IPR029058">
    <property type="entry name" value="AB_hydrolase_fold"/>
</dbReference>
<dbReference type="InterPro" id="IPR000639">
    <property type="entry name" value="Epox_hydrolase-like"/>
</dbReference>
<evidence type="ECO:0000313" key="4">
    <source>
        <dbReference type="Proteomes" id="UP001432209"/>
    </source>
</evidence>
<organism evidence="3 4">
    <name type="scientific">Streptomyces niveus</name>
    <name type="common">Streptomyces spheroides</name>
    <dbReference type="NCBI Taxonomy" id="193462"/>
    <lineage>
        <taxon>Bacteria</taxon>
        <taxon>Bacillati</taxon>
        <taxon>Actinomycetota</taxon>
        <taxon>Actinomycetes</taxon>
        <taxon>Kitasatosporales</taxon>
        <taxon>Streptomycetaceae</taxon>
        <taxon>Streptomyces</taxon>
    </lineage>
</organism>
<feature type="domain" description="AB hydrolase-1" evidence="2">
    <location>
        <begin position="30"/>
        <end position="266"/>
    </location>
</feature>
<dbReference type="SUPFAM" id="SSF53474">
    <property type="entry name" value="alpha/beta-Hydrolases"/>
    <property type="match status" value="1"/>
</dbReference>
<evidence type="ECO:0000313" key="3">
    <source>
        <dbReference type="EMBL" id="WUX55241.1"/>
    </source>
</evidence>
<accession>A0ABZ2A989</accession>
<dbReference type="RefSeq" id="WP_329078924.1">
    <property type="nucleotide sequence ID" value="NZ_CP108849.2"/>
</dbReference>
<dbReference type="InterPro" id="IPR000073">
    <property type="entry name" value="AB_hydrolase_1"/>
</dbReference>
<dbReference type="Proteomes" id="UP001432209">
    <property type="component" value="Chromosome"/>
</dbReference>
<dbReference type="Gene3D" id="3.40.50.1820">
    <property type="entry name" value="alpha/beta hydrolase"/>
    <property type="match status" value="1"/>
</dbReference>
<keyword evidence="1 3" id="KW-0378">Hydrolase</keyword>
<dbReference type="PRINTS" id="PR00412">
    <property type="entry name" value="EPOXHYDRLASE"/>
</dbReference>